<name>A0AAC9HMC7_9PSEU</name>
<dbReference type="Gene3D" id="3.50.50.60">
    <property type="entry name" value="FAD/NAD(P)-binding domain"/>
    <property type="match status" value="1"/>
</dbReference>
<dbReference type="InterPro" id="IPR006076">
    <property type="entry name" value="FAD-dep_OxRdtase"/>
</dbReference>
<dbReference type="GO" id="GO:0016491">
    <property type="term" value="F:oxidoreductase activity"/>
    <property type="evidence" value="ECO:0007669"/>
    <property type="project" value="UniProtKB-KW"/>
</dbReference>
<evidence type="ECO:0000313" key="3">
    <source>
        <dbReference type="EMBL" id="AOS61885.1"/>
    </source>
</evidence>
<dbReference type="AlphaFoldDB" id="A0AAC9HMC7"/>
<gene>
    <name evidence="3" type="ORF">TL08_05290</name>
</gene>
<protein>
    <submittedName>
        <fullName evidence="3">Glycine/D-amino acid oxidase, deaminating</fullName>
    </submittedName>
</protein>
<dbReference type="Pfam" id="PF01266">
    <property type="entry name" value="DAO"/>
    <property type="match status" value="1"/>
</dbReference>
<dbReference type="Proteomes" id="UP000095210">
    <property type="component" value="Chromosome"/>
</dbReference>
<dbReference type="KEGG" id="ahm:TL08_05290"/>
<keyword evidence="4" id="KW-1185">Reference proteome</keyword>
<organism evidence="3 4">
    <name type="scientific">Actinoalloteichus hymeniacidonis</name>
    <dbReference type="NCBI Taxonomy" id="340345"/>
    <lineage>
        <taxon>Bacteria</taxon>
        <taxon>Bacillati</taxon>
        <taxon>Actinomycetota</taxon>
        <taxon>Actinomycetes</taxon>
        <taxon>Pseudonocardiales</taxon>
        <taxon>Pseudonocardiaceae</taxon>
        <taxon>Actinoalloteichus</taxon>
    </lineage>
</organism>
<evidence type="ECO:0000313" key="4">
    <source>
        <dbReference type="Proteomes" id="UP000095210"/>
    </source>
</evidence>
<reference evidence="4" key="1">
    <citation type="submission" date="2016-03" db="EMBL/GenBank/DDBJ databases">
        <title>Complete genome sequence of the type strain Actinoalloteichus hymeniacidonis DSM 45092.</title>
        <authorList>
            <person name="Schaffert L."/>
            <person name="Albersmeier A."/>
            <person name="Winkler A."/>
            <person name="Kalinowski J."/>
            <person name="Zotchev S."/>
            <person name="Ruckert C."/>
        </authorList>
    </citation>
    <scope>NUCLEOTIDE SEQUENCE [LARGE SCALE GENOMIC DNA]</scope>
    <source>
        <strain evidence="4">HPA177(T) (DSM 45092(T))</strain>
    </source>
</reference>
<dbReference type="EMBL" id="CP014859">
    <property type="protein sequence ID" value="AOS61885.1"/>
    <property type="molecule type" value="Genomic_DNA"/>
</dbReference>
<keyword evidence="1" id="KW-0560">Oxidoreductase</keyword>
<dbReference type="InterPro" id="IPR036188">
    <property type="entry name" value="FAD/NAD-bd_sf"/>
</dbReference>
<dbReference type="PANTHER" id="PTHR13847">
    <property type="entry name" value="SARCOSINE DEHYDROGENASE-RELATED"/>
    <property type="match status" value="1"/>
</dbReference>
<evidence type="ECO:0000256" key="1">
    <source>
        <dbReference type="ARBA" id="ARBA00023002"/>
    </source>
</evidence>
<sequence>MTAPDLAMPFYALECDMADRAEVVVVGGGVMGCAMALHLLKAGVRDVRLIERDEVGQGTTAAGGGFLADWAPQEPEIQASRYGREFYSALHDNGHDISYRANSTLYIAAGEAAWRALSDGGNAADESVLSPAEVEARTGGAVPASGVHAGLLDEDGAQVHAPKVVSVLADRVRAAGGVIDSRRPVTGITVQGGRVREVQTVRGSVGCEAVVLAAGAWNNTMANWLGFLLPQVPQVTSRVHTGPLGIPDTMPALFLTGLAPEEPAGGTMLWVRGQDGGLLWGGTYEVWPRDVLVGEPVPDRLDQLPIDGVLEILRIAERGRATLPALASREHLRISHGAPCYTPDMRALVGAVPGVTGAYILAGDNESGITYGPGYARALTRQITEGTGGSAGPDEWRPDRFADRFTDPQQIREALREHSWT</sequence>
<dbReference type="GO" id="GO:0005737">
    <property type="term" value="C:cytoplasm"/>
    <property type="evidence" value="ECO:0007669"/>
    <property type="project" value="TreeGrafter"/>
</dbReference>
<dbReference type="PANTHER" id="PTHR13847:SF287">
    <property type="entry name" value="FAD-DEPENDENT OXIDOREDUCTASE DOMAIN-CONTAINING PROTEIN 1"/>
    <property type="match status" value="1"/>
</dbReference>
<proteinExistence type="predicted"/>
<dbReference type="SUPFAM" id="SSF51905">
    <property type="entry name" value="FAD/NAD(P)-binding domain"/>
    <property type="match status" value="1"/>
</dbReference>
<evidence type="ECO:0000259" key="2">
    <source>
        <dbReference type="Pfam" id="PF01266"/>
    </source>
</evidence>
<accession>A0AAC9HMC7</accession>
<feature type="domain" description="FAD dependent oxidoreductase" evidence="2">
    <location>
        <begin position="23"/>
        <end position="381"/>
    </location>
</feature>
<dbReference type="Gene3D" id="3.30.9.10">
    <property type="entry name" value="D-Amino Acid Oxidase, subunit A, domain 2"/>
    <property type="match status" value="1"/>
</dbReference>